<name>A0A8B6DAD7_MYTGA</name>
<evidence type="ECO:0000313" key="2">
    <source>
        <dbReference type="Proteomes" id="UP000596742"/>
    </source>
</evidence>
<evidence type="ECO:0000313" key="1">
    <source>
        <dbReference type="EMBL" id="VDI16945.1"/>
    </source>
</evidence>
<accession>A0A8B6DAD7</accession>
<dbReference type="Proteomes" id="UP000596742">
    <property type="component" value="Unassembled WGS sequence"/>
</dbReference>
<dbReference type="OrthoDB" id="5977782at2759"/>
<dbReference type="EMBL" id="UYJE01003144">
    <property type="protein sequence ID" value="VDI16945.1"/>
    <property type="molecule type" value="Genomic_DNA"/>
</dbReference>
<comment type="caution">
    <text evidence="1">The sequence shown here is derived from an EMBL/GenBank/DDBJ whole genome shotgun (WGS) entry which is preliminary data.</text>
</comment>
<keyword evidence="2" id="KW-1185">Reference proteome</keyword>
<protein>
    <submittedName>
        <fullName evidence="1">Uncharacterized protein</fullName>
    </submittedName>
</protein>
<proteinExistence type="predicted"/>
<organism evidence="1 2">
    <name type="scientific">Mytilus galloprovincialis</name>
    <name type="common">Mediterranean mussel</name>
    <dbReference type="NCBI Taxonomy" id="29158"/>
    <lineage>
        <taxon>Eukaryota</taxon>
        <taxon>Metazoa</taxon>
        <taxon>Spiralia</taxon>
        <taxon>Lophotrochozoa</taxon>
        <taxon>Mollusca</taxon>
        <taxon>Bivalvia</taxon>
        <taxon>Autobranchia</taxon>
        <taxon>Pteriomorphia</taxon>
        <taxon>Mytilida</taxon>
        <taxon>Mytiloidea</taxon>
        <taxon>Mytilidae</taxon>
        <taxon>Mytilinae</taxon>
        <taxon>Mytilus</taxon>
    </lineage>
</organism>
<gene>
    <name evidence="1" type="ORF">MGAL_10B006653</name>
</gene>
<reference evidence="1" key="1">
    <citation type="submission" date="2018-11" db="EMBL/GenBank/DDBJ databases">
        <authorList>
            <person name="Alioto T."/>
            <person name="Alioto T."/>
        </authorList>
    </citation>
    <scope>NUCLEOTIDE SEQUENCE</scope>
</reference>
<sequence>MRYYRETHALLHETIQQLGLPIIKFYLGSGPSPDTTANVRGVHLRNYELGGYKTPYRLRPNERKTTDQLTWEIFRNYTDVLTTNIPEADKKYFVKDRSEVLMYKQSFKSLYHKYLSAEAQHYIRETSSFSSILNEISASIVVQTEPPSTESDDVLTVATGFSSIPKEFLRRFLHDGQR</sequence>
<dbReference type="AlphaFoldDB" id="A0A8B6DAD7"/>